<reference evidence="1 2" key="1">
    <citation type="journal article" date="2014" name="Int. J. Syst. Evol. Microbiol.">
        <title>Complete genome sequence of Corynebacterium casei LMG S-19264T (=DSM 44701T), isolated from a smear-ripened cheese.</title>
        <authorList>
            <consortium name="US DOE Joint Genome Institute (JGI-PGF)"/>
            <person name="Walter F."/>
            <person name="Albersmeier A."/>
            <person name="Kalinowski J."/>
            <person name="Ruckert C."/>
        </authorList>
    </citation>
    <scope>NUCLEOTIDE SEQUENCE [LARGE SCALE GENOMIC DNA]</scope>
    <source>
        <strain evidence="1 2">CGMCC 4.7215</strain>
    </source>
</reference>
<sequence length="46" mass="5423">MLNPDDPPLEGDEPLQKQCQEMLADDQDCYKIMLLTGSDKEWKHRF</sequence>
<dbReference type="EMBL" id="JBHSZQ010000050">
    <property type="protein sequence ID" value="MFC7127481.1"/>
    <property type="molecule type" value="Genomic_DNA"/>
</dbReference>
<gene>
    <name evidence="1" type="ORF">ACFQJ7_15905</name>
</gene>
<dbReference type="AlphaFoldDB" id="A0ABD5X873"/>
<accession>A0ABD5X873</accession>
<comment type="caution">
    <text evidence="1">The sequence shown here is derived from an EMBL/GenBank/DDBJ whole genome shotgun (WGS) entry which is preliminary data.</text>
</comment>
<organism evidence="1 2">
    <name type="scientific">Halovenus rubra</name>
    <dbReference type="NCBI Taxonomy" id="869890"/>
    <lineage>
        <taxon>Archaea</taxon>
        <taxon>Methanobacteriati</taxon>
        <taxon>Methanobacteriota</taxon>
        <taxon>Stenosarchaea group</taxon>
        <taxon>Halobacteria</taxon>
        <taxon>Halobacteriales</taxon>
        <taxon>Haloarculaceae</taxon>
        <taxon>Halovenus</taxon>
    </lineage>
</organism>
<evidence type="ECO:0000313" key="2">
    <source>
        <dbReference type="Proteomes" id="UP001596414"/>
    </source>
</evidence>
<evidence type="ECO:0000313" key="1">
    <source>
        <dbReference type="EMBL" id="MFC7127481.1"/>
    </source>
</evidence>
<dbReference type="Proteomes" id="UP001596414">
    <property type="component" value="Unassembled WGS sequence"/>
</dbReference>
<name>A0ABD5X873_9EURY</name>
<dbReference type="RefSeq" id="WP_267639103.1">
    <property type="nucleotide sequence ID" value="NZ_JAODIY010000048.1"/>
</dbReference>
<protein>
    <submittedName>
        <fullName evidence="1">Uncharacterized protein</fullName>
    </submittedName>
</protein>
<proteinExistence type="predicted"/>